<evidence type="ECO:0000259" key="7">
    <source>
        <dbReference type="SMART" id="SM00968"/>
    </source>
</evidence>
<evidence type="ECO:0000256" key="2">
    <source>
        <dbReference type="ARBA" id="ARBA00022741"/>
    </source>
</evidence>
<dbReference type="Gene3D" id="1.10.287.1490">
    <property type="match status" value="1"/>
</dbReference>
<dbReference type="Proteomes" id="UP000831947">
    <property type="component" value="Chromosome"/>
</dbReference>
<dbReference type="Pfam" id="PF06470">
    <property type="entry name" value="SMC_hinge"/>
    <property type="match status" value="1"/>
</dbReference>
<dbReference type="Pfam" id="PF02463">
    <property type="entry name" value="SMC_N"/>
    <property type="match status" value="1"/>
</dbReference>
<dbReference type="InterPro" id="IPR010935">
    <property type="entry name" value="SMC_hinge"/>
</dbReference>
<comment type="domain">
    <text evidence="6">Contains large globular domains required for ATP hydrolysis at each terminus and a third globular domain forming a flexible hinge near the middle of the molecule. These domains are separated by coiled-coil structures.</text>
</comment>
<comment type="subunit">
    <text evidence="6">Homodimer.</text>
</comment>
<dbReference type="PIRSF" id="PIRSF005719">
    <property type="entry name" value="SMC"/>
    <property type="match status" value="1"/>
</dbReference>
<proteinExistence type="inferred from homology"/>
<evidence type="ECO:0000256" key="1">
    <source>
        <dbReference type="ARBA" id="ARBA00022490"/>
    </source>
</evidence>
<name>A0ABY4PCQ7_9LACO</name>
<feature type="binding site" evidence="6">
    <location>
        <begin position="32"/>
        <end position="39"/>
    </location>
    <ligand>
        <name>ATP</name>
        <dbReference type="ChEBI" id="CHEBI:30616"/>
    </ligand>
</feature>
<gene>
    <name evidence="6 8" type="primary">smc</name>
    <name evidence="8" type="ORF">MOO47_06775</name>
</gene>
<comment type="subcellular location">
    <subcellularLocation>
        <location evidence="6">Cytoplasm</location>
    </subcellularLocation>
</comment>
<dbReference type="HAMAP" id="MF_01894">
    <property type="entry name" value="Smc_prok"/>
    <property type="match status" value="1"/>
</dbReference>
<keyword evidence="3 6" id="KW-0067">ATP-binding</keyword>
<feature type="coiled-coil region" evidence="6">
    <location>
        <begin position="867"/>
        <end position="901"/>
    </location>
</feature>
<feature type="coiled-coil region" evidence="6">
    <location>
        <begin position="671"/>
        <end position="828"/>
    </location>
</feature>
<dbReference type="Gene3D" id="1.20.1060.20">
    <property type="match status" value="1"/>
</dbReference>
<keyword evidence="5 6" id="KW-0238">DNA-binding</keyword>
<comment type="function">
    <text evidence="6">Required for chromosome condensation and partitioning.</text>
</comment>
<dbReference type="Gene3D" id="3.40.50.300">
    <property type="entry name" value="P-loop containing nucleotide triphosphate hydrolases"/>
    <property type="match status" value="2"/>
</dbReference>
<evidence type="ECO:0000313" key="9">
    <source>
        <dbReference type="Proteomes" id="UP000831947"/>
    </source>
</evidence>
<evidence type="ECO:0000256" key="5">
    <source>
        <dbReference type="ARBA" id="ARBA00023125"/>
    </source>
</evidence>
<dbReference type="RefSeq" id="WP_249512697.1">
    <property type="nucleotide sequence ID" value="NZ_CP093365.1"/>
</dbReference>
<organism evidence="8 9">
    <name type="scientific">Bombilactobacillus thymidiniphilus</name>
    <dbReference type="NCBI Taxonomy" id="2923363"/>
    <lineage>
        <taxon>Bacteria</taxon>
        <taxon>Bacillati</taxon>
        <taxon>Bacillota</taxon>
        <taxon>Bacilli</taxon>
        <taxon>Lactobacillales</taxon>
        <taxon>Lactobacillaceae</taxon>
        <taxon>Bombilactobacillus</taxon>
    </lineage>
</organism>
<dbReference type="InterPro" id="IPR011890">
    <property type="entry name" value="SMC_prok"/>
</dbReference>
<evidence type="ECO:0000256" key="3">
    <source>
        <dbReference type="ARBA" id="ARBA00022840"/>
    </source>
</evidence>
<evidence type="ECO:0000256" key="6">
    <source>
        <dbReference type="HAMAP-Rule" id="MF_01894"/>
    </source>
</evidence>
<evidence type="ECO:0000313" key="8">
    <source>
        <dbReference type="EMBL" id="UQS83471.1"/>
    </source>
</evidence>
<accession>A0ABY4PCQ7</accession>
<protein>
    <recommendedName>
        <fullName evidence="6">Chromosome partition protein Smc</fullName>
    </recommendedName>
</protein>
<keyword evidence="2 6" id="KW-0547">Nucleotide-binding</keyword>
<dbReference type="Gene3D" id="3.30.70.1620">
    <property type="match status" value="1"/>
</dbReference>
<evidence type="ECO:0000256" key="4">
    <source>
        <dbReference type="ARBA" id="ARBA00023054"/>
    </source>
</evidence>
<reference evidence="8 9" key="1">
    <citation type="journal article" date="2022" name="Int. J. Syst. Evol. Microbiol.">
        <title>Apilactobacillus apisilvae sp. nov., Nicolia spurrieriana gen. nov. sp. nov., Bombilactobacillus folatiphilus sp. nov. and Bombilactobacillus thymidiniphilus sp. nov., four new lactic acid bacterial isolates from stingless bees Tetragonula carbonaria and Austroplebeia australis.</title>
        <authorList>
            <person name="Oliphant S.A."/>
            <person name="Watson-Haigh N.S."/>
            <person name="Sumby K.M."/>
            <person name="Gardner J."/>
            <person name="Groom S."/>
            <person name="Jiranek V."/>
        </authorList>
    </citation>
    <scope>NUCLEOTIDE SEQUENCE [LARGE SCALE GENOMIC DNA]</scope>
    <source>
        <strain evidence="8 9">SG4_A1</strain>
    </source>
</reference>
<dbReference type="NCBIfam" id="TIGR02168">
    <property type="entry name" value="SMC_prok_B"/>
    <property type="match status" value="1"/>
</dbReference>
<dbReference type="InterPro" id="IPR027417">
    <property type="entry name" value="P-loop_NTPase"/>
</dbReference>
<dbReference type="InterPro" id="IPR024704">
    <property type="entry name" value="SMC"/>
</dbReference>
<sequence length="1183" mass="134109">MVLKSLQINGFKSFADKTTIDFGTGITGVIGPNGSGKSNLTEAVRWVMGEQSVKSLRGERMQDIIFAGSDTRPPLSRAEVTLTFDNKKRDLNWDHDEVTVQRRLFRDGESEFLINGRKLRLKDVANLFLDAGLGRHSLTIISQGNVEAIFGNKPEARRFLIEEPAGVAGFKLKKQQAQQQLAQTDDNLQRVCDIVQELANRVEPLKEQASIARDYQEQKSLFDQLEQKILATEITQLADQQQTLQEQKQSIQRQLVTVAQQVTDSNQQVTQNREQIAALTAELDDKQQQSAQLSQQLEVLRRQKAVNAERFDFTDNSKEQLQKDIATLQQAQTTLQANNQKHTAKSAQLKKQIKDLKQQVTLLQGKLTADPQTIAQTIEQLRQQNITTIKQQSVATNQAQYQAQQLKDLTAQLDQLRQQLATFKQDQVELTQQENAWRQKYQDQKEKLTKAQTTLTTNNQQLIQLQQQLEQTQTTYYEKLRRYQNKQAELQSLKRVIKQHQGFYQGVRSVLNAQPQLTGVVGVLAELIDVPKIYQTAIQSAASAQLQAIVTQNQAAARDAIAFLRQQKAGRATFLPRDIIKSRQLSKQQYAAIANQDYFVGLASDLISSKLDIRNIIENIFGSLIVVKDIDAAIAASNVLHQRFKIVTLQGDLINPGGSLTGGQNKNQTELLGQKTRYKTLQEQLKQFQQLLVQTESRIKDYQEQVQNLTQVVEQKQVNIQSLLQKAQEIKSAREVEQQRQLVKQQQVQELKDKLLTVQKEQTNCNQQLQVTRQNITKLTLRIDQQKQQLSQKQDSLQDFDQQKAQITEQLQAQKTQLALAENNLQNQVIVLQQSETQLQDNHKQSAEKQAVLTELVKNQGTLHDSVAATTTKIKQIEQQLSTLKEQLPSLRQSRQQKQEQAQEIEPVAQRLFSLQKKWSDEQEQNAVQLAQISTKIKQRLQTLEQDYHLSIEVAVQQLPDNWDLAAAQRKAQMLQQGLQELGSVNLAAIEEYDEVKERYEFLTDQRADLLTARKQLSATMKEMDQEVIQRFKAMFDQVAVAFGDVFPQMFGGGHAKLALTDPADLLNTGIEIIAQPPGKRLQRLSLLSGGEKALTAITLLFALLKVKPVPFCILDEVEASLDDANVERFATFLNQYDAQTQFIVITHRKGTMMQVNQLYGISMQESGVSTVLALDLKAKEVS</sequence>
<dbReference type="PANTHER" id="PTHR43977">
    <property type="entry name" value="STRUCTURAL MAINTENANCE OF CHROMOSOMES PROTEIN 3"/>
    <property type="match status" value="1"/>
</dbReference>
<dbReference type="SMART" id="SM00968">
    <property type="entry name" value="SMC_hinge"/>
    <property type="match status" value="1"/>
</dbReference>
<dbReference type="SUPFAM" id="SSF75553">
    <property type="entry name" value="Smc hinge domain"/>
    <property type="match status" value="1"/>
</dbReference>
<dbReference type="SUPFAM" id="SSF52540">
    <property type="entry name" value="P-loop containing nucleoside triphosphate hydrolases"/>
    <property type="match status" value="1"/>
</dbReference>
<keyword evidence="4 6" id="KW-0175">Coiled coil</keyword>
<feature type="coiled-coil region" evidence="6">
    <location>
        <begin position="986"/>
        <end position="1027"/>
    </location>
</feature>
<keyword evidence="9" id="KW-1185">Reference proteome</keyword>
<keyword evidence="1 6" id="KW-0963">Cytoplasm</keyword>
<dbReference type="EMBL" id="CP093365">
    <property type="protein sequence ID" value="UQS83471.1"/>
    <property type="molecule type" value="Genomic_DNA"/>
</dbReference>
<dbReference type="InterPro" id="IPR003395">
    <property type="entry name" value="RecF/RecN/SMC_N"/>
</dbReference>
<feature type="domain" description="SMC hinge" evidence="7">
    <location>
        <begin position="518"/>
        <end position="637"/>
    </location>
</feature>
<dbReference type="CDD" id="cd03278">
    <property type="entry name" value="ABC_SMC_barmotin"/>
    <property type="match status" value="2"/>
</dbReference>
<comment type="similarity">
    <text evidence="6">Belongs to the SMC family.</text>
</comment>
<feature type="coiled-coil region" evidence="6">
    <location>
        <begin position="399"/>
        <end position="475"/>
    </location>
</feature>
<dbReference type="InterPro" id="IPR036277">
    <property type="entry name" value="SMC_hinge_sf"/>
</dbReference>
<feature type="coiled-coil region" evidence="6">
    <location>
        <begin position="234"/>
        <end position="366"/>
    </location>
</feature>